<dbReference type="EMBL" id="JAHRIN010033625">
    <property type="protein sequence ID" value="MEQ2202273.1"/>
    <property type="molecule type" value="Genomic_DNA"/>
</dbReference>
<gene>
    <name evidence="1" type="ORF">XENOCAPTIV_004997</name>
</gene>
<protein>
    <submittedName>
        <fullName evidence="1">Uncharacterized protein</fullName>
    </submittedName>
</protein>
<organism evidence="1 2">
    <name type="scientific">Xenoophorus captivus</name>
    <dbReference type="NCBI Taxonomy" id="1517983"/>
    <lineage>
        <taxon>Eukaryota</taxon>
        <taxon>Metazoa</taxon>
        <taxon>Chordata</taxon>
        <taxon>Craniata</taxon>
        <taxon>Vertebrata</taxon>
        <taxon>Euteleostomi</taxon>
        <taxon>Actinopterygii</taxon>
        <taxon>Neopterygii</taxon>
        <taxon>Teleostei</taxon>
        <taxon>Neoteleostei</taxon>
        <taxon>Acanthomorphata</taxon>
        <taxon>Ovalentaria</taxon>
        <taxon>Atherinomorphae</taxon>
        <taxon>Cyprinodontiformes</taxon>
        <taxon>Goodeidae</taxon>
        <taxon>Xenoophorus</taxon>
    </lineage>
</organism>
<keyword evidence="2" id="KW-1185">Reference proteome</keyword>
<proteinExistence type="predicted"/>
<comment type="caution">
    <text evidence="1">The sequence shown here is derived from an EMBL/GenBank/DDBJ whole genome shotgun (WGS) entry which is preliminary data.</text>
</comment>
<dbReference type="Proteomes" id="UP001434883">
    <property type="component" value="Unassembled WGS sequence"/>
</dbReference>
<reference evidence="1 2" key="1">
    <citation type="submission" date="2021-06" db="EMBL/GenBank/DDBJ databases">
        <authorList>
            <person name="Palmer J.M."/>
        </authorList>
    </citation>
    <scope>NUCLEOTIDE SEQUENCE [LARGE SCALE GENOMIC DNA]</scope>
    <source>
        <strain evidence="1 2">XC_2019</strain>
        <tissue evidence="1">Muscle</tissue>
    </source>
</reference>
<sequence>MVPLNCSQCICGSVDDADRCKSNRNSSFLLQLGALLHHSKHTILPITLFQYTYRHASPPSLVTQKRGEKQSPHKKSRWEYIIWSEKQFVLVISCLCAKVIPPE</sequence>
<accession>A0ABV0R3R1</accession>
<evidence type="ECO:0000313" key="1">
    <source>
        <dbReference type="EMBL" id="MEQ2202273.1"/>
    </source>
</evidence>
<name>A0ABV0R3R1_9TELE</name>
<evidence type="ECO:0000313" key="2">
    <source>
        <dbReference type="Proteomes" id="UP001434883"/>
    </source>
</evidence>